<dbReference type="PIRSF" id="PIRSF005673">
    <property type="entry name" value="Importin_alpha"/>
    <property type="match status" value="1"/>
</dbReference>
<dbReference type="AlphaFoldDB" id="A0A087SVQ3"/>
<feature type="non-terminal residue" evidence="9">
    <location>
        <position position="513"/>
    </location>
</feature>
<evidence type="ECO:0000256" key="5">
    <source>
        <dbReference type="PROSITE-ProRule" id="PRU00259"/>
    </source>
</evidence>
<dbReference type="PROSITE" id="PS50176">
    <property type="entry name" value="ARM_REPEAT"/>
    <property type="match status" value="4"/>
</dbReference>
<evidence type="ECO:0000259" key="8">
    <source>
        <dbReference type="PROSITE" id="PS51214"/>
    </source>
</evidence>
<keyword evidence="10" id="KW-1185">Reference proteome</keyword>
<dbReference type="InterPro" id="IPR002652">
    <property type="entry name" value="Importin-a_IBB"/>
</dbReference>
<dbReference type="InterPro" id="IPR024931">
    <property type="entry name" value="Importin_alpha"/>
</dbReference>
<dbReference type="Pfam" id="PF16186">
    <property type="entry name" value="Arm_3"/>
    <property type="match status" value="1"/>
</dbReference>
<evidence type="ECO:0000256" key="1">
    <source>
        <dbReference type="ARBA" id="ARBA00010394"/>
    </source>
</evidence>
<dbReference type="Pfam" id="PF01749">
    <property type="entry name" value="IBB"/>
    <property type="match status" value="1"/>
</dbReference>
<dbReference type="EMBL" id="KK112175">
    <property type="protein sequence ID" value="KFM56942.1"/>
    <property type="molecule type" value="Genomic_DNA"/>
</dbReference>
<feature type="repeat" description="ARM" evidence="5">
    <location>
        <begin position="106"/>
        <end position="148"/>
    </location>
</feature>
<feature type="repeat" description="ARM" evidence="5">
    <location>
        <begin position="275"/>
        <end position="317"/>
    </location>
</feature>
<dbReference type="SUPFAM" id="SSF48371">
    <property type="entry name" value="ARM repeat"/>
    <property type="match status" value="1"/>
</dbReference>
<keyword evidence="4" id="KW-0653">Protein transport</keyword>
<dbReference type="GO" id="GO:0061608">
    <property type="term" value="F:nuclear import signal receptor activity"/>
    <property type="evidence" value="ECO:0007669"/>
    <property type="project" value="InterPro"/>
</dbReference>
<dbReference type="Proteomes" id="UP000054359">
    <property type="component" value="Unassembled WGS sequence"/>
</dbReference>
<gene>
    <name evidence="9" type="ORF">X975_24346</name>
</gene>
<dbReference type="Gene3D" id="1.20.5.690">
    <property type="entry name" value="Importin-alpha, importin-beta-binding domain"/>
    <property type="match status" value="1"/>
</dbReference>
<dbReference type="GO" id="GO:0005737">
    <property type="term" value="C:cytoplasm"/>
    <property type="evidence" value="ECO:0007669"/>
    <property type="project" value="InterPro"/>
</dbReference>
<name>A0A087SVQ3_STEMI</name>
<dbReference type="FunFam" id="1.25.10.10:FF:000009">
    <property type="entry name" value="Importin subunit alpha"/>
    <property type="match status" value="1"/>
</dbReference>
<dbReference type="PANTHER" id="PTHR23316">
    <property type="entry name" value="IMPORTIN ALPHA"/>
    <property type="match status" value="1"/>
</dbReference>
<accession>A0A087SVQ3</accession>
<evidence type="ECO:0000256" key="3">
    <source>
        <dbReference type="ARBA" id="ARBA00022737"/>
    </source>
</evidence>
<dbReference type="InterPro" id="IPR016024">
    <property type="entry name" value="ARM-type_fold"/>
</dbReference>
<dbReference type="GO" id="GO:0006607">
    <property type="term" value="P:NLS-bearing protein import into nucleus"/>
    <property type="evidence" value="ECO:0007669"/>
    <property type="project" value="UniProtKB-ARBA"/>
</dbReference>
<reference evidence="9 10" key="1">
    <citation type="submission" date="2013-11" db="EMBL/GenBank/DDBJ databases">
        <title>Genome sequencing of Stegodyphus mimosarum.</title>
        <authorList>
            <person name="Bechsgaard J."/>
        </authorList>
    </citation>
    <scope>NUCLEOTIDE SEQUENCE [LARGE SCALE GENOMIC DNA]</scope>
</reference>
<evidence type="ECO:0000256" key="7">
    <source>
        <dbReference type="SAM" id="MobiDB-lite"/>
    </source>
</evidence>
<dbReference type="OMA" id="CVIEHNA"/>
<dbReference type="PROSITE" id="PS51214">
    <property type="entry name" value="IBB"/>
    <property type="match status" value="1"/>
</dbReference>
<feature type="region of interest" description="Disordered" evidence="7">
    <location>
        <begin position="13"/>
        <end position="53"/>
    </location>
</feature>
<dbReference type="InterPro" id="IPR032413">
    <property type="entry name" value="Arm_3"/>
</dbReference>
<dbReference type="InterPro" id="IPR000225">
    <property type="entry name" value="Armadillo"/>
</dbReference>
<keyword evidence="2 6" id="KW-0813">Transport</keyword>
<organism evidence="9 10">
    <name type="scientific">Stegodyphus mimosarum</name>
    <name type="common">African social velvet spider</name>
    <dbReference type="NCBI Taxonomy" id="407821"/>
    <lineage>
        <taxon>Eukaryota</taxon>
        <taxon>Metazoa</taxon>
        <taxon>Ecdysozoa</taxon>
        <taxon>Arthropoda</taxon>
        <taxon>Chelicerata</taxon>
        <taxon>Arachnida</taxon>
        <taxon>Araneae</taxon>
        <taxon>Araneomorphae</taxon>
        <taxon>Entelegynae</taxon>
        <taxon>Eresoidea</taxon>
        <taxon>Eresidae</taxon>
        <taxon>Stegodyphus</taxon>
    </lineage>
</organism>
<feature type="compositionally biased region" description="Basic and acidic residues" evidence="7">
    <location>
        <begin position="13"/>
        <end position="47"/>
    </location>
</feature>
<keyword evidence="3" id="KW-0677">Repeat</keyword>
<feature type="repeat" description="ARM" evidence="5">
    <location>
        <begin position="148"/>
        <end position="176"/>
    </location>
</feature>
<feature type="repeat" description="ARM" evidence="5">
    <location>
        <begin position="317"/>
        <end position="359"/>
    </location>
</feature>
<evidence type="ECO:0000313" key="9">
    <source>
        <dbReference type="EMBL" id="KFM56942.1"/>
    </source>
</evidence>
<dbReference type="Pfam" id="PF00514">
    <property type="entry name" value="Arm"/>
    <property type="match status" value="8"/>
</dbReference>
<proteinExistence type="inferred from homology"/>
<evidence type="ECO:0000256" key="2">
    <source>
        <dbReference type="ARBA" id="ARBA00022448"/>
    </source>
</evidence>
<protein>
    <submittedName>
        <fullName evidence="9">Importin subunit alpha-2</fullName>
    </submittedName>
</protein>
<evidence type="ECO:0000256" key="6">
    <source>
        <dbReference type="PROSITE-ProRule" id="PRU00561"/>
    </source>
</evidence>
<dbReference type="InterPro" id="IPR011989">
    <property type="entry name" value="ARM-like"/>
</dbReference>
<dbReference type="GO" id="GO:0005634">
    <property type="term" value="C:nucleus"/>
    <property type="evidence" value="ECO:0007669"/>
    <property type="project" value="UniProtKB-ARBA"/>
</dbReference>
<dbReference type="SMART" id="SM00185">
    <property type="entry name" value="ARM"/>
    <property type="match status" value="8"/>
</dbReference>
<sequence length="513" mass="56298">MYSQARIKCFKNKGRDQEAMRRRRTEVNVELRKQKKDEGLSKRRNVDINDDPLSPERDQKVLITVEEIMRGIKSNDPQLQFAGAQNARKYLSKEKSPPIDNLIASGAVPILVSFLTSNNVPLQFEACWALTNIASGNSSQTRAVVNAGAIPIFISLLFSPHSNVAEQAVWALGNIAGDGPELRDEVIRSGVIKPLINLLKPNIPTGFRRNITWTLSNICRNKNPSPPFEAIKQCLPAFACLLSDSDLEVVTDACWALSYLTDGSNDKIQEVINSGVVPRLVSLLEVKDVAVVTPALRAVGNIVTGDDVQTQAVIDAGALEPLRLLIRHNKSNIVKETCWAISNITAGNSRQIQAVIDAGLMSQIVDVLNEGDYKCQKEAIWAVNNFTSGGNFDQIIFLLRLGVLDPLCKLLSLKDPKVLTVVLDALSNILHASAKMNAVETVCSYIEECGGLDKIENLQHHENSEVYRCAFGIIDAYFSNDEEELQDLAPQVEGSGTYEFNAVNPAPNGGFSF</sequence>
<evidence type="ECO:0000313" key="10">
    <source>
        <dbReference type="Proteomes" id="UP000054359"/>
    </source>
</evidence>
<dbReference type="InterPro" id="IPR036975">
    <property type="entry name" value="Importin-a_IBB_sf"/>
</dbReference>
<comment type="similarity">
    <text evidence="1">Belongs to the importin alpha family.</text>
</comment>
<dbReference type="Gene3D" id="1.25.10.10">
    <property type="entry name" value="Leucine-rich Repeat Variant"/>
    <property type="match status" value="1"/>
</dbReference>
<evidence type="ECO:0000256" key="4">
    <source>
        <dbReference type="ARBA" id="ARBA00022927"/>
    </source>
</evidence>
<feature type="domain" description="IBB" evidence="8">
    <location>
        <begin position="1"/>
        <end position="53"/>
    </location>
</feature>
<dbReference type="OrthoDB" id="29145at2759"/>
<dbReference type="STRING" id="407821.A0A087SVQ3"/>